<comment type="similarity">
    <text evidence="1">Belongs to the GASA family.</text>
</comment>
<dbReference type="Pfam" id="PF02704">
    <property type="entry name" value="GASA"/>
    <property type="match status" value="1"/>
</dbReference>
<comment type="caution">
    <text evidence="3">The sequence shown here is derived from an EMBL/GenBank/DDBJ whole genome shotgun (WGS) entry which is preliminary data.</text>
</comment>
<evidence type="ECO:0000313" key="4">
    <source>
        <dbReference type="Proteomes" id="UP001163823"/>
    </source>
</evidence>
<keyword evidence="2" id="KW-0732">Signal</keyword>
<name>A0AAD7LUK2_QUISA</name>
<sequence>MAGRHPYPSFLIIVLFLLLSVTFCDHVAEAYDTMALGPLGCKVKCKDRCKVTRHRKTCNYFCIKCCNKCHCVPSKSHICSCYINLKTKNGALKMPMKLDLS</sequence>
<dbReference type="KEGG" id="qsa:O6P43_014297"/>
<organism evidence="3 4">
    <name type="scientific">Quillaja saponaria</name>
    <name type="common">Soap bark tree</name>
    <dbReference type="NCBI Taxonomy" id="32244"/>
    <lineage>
        <taxon>Eukaryota</taxon>
        <taxon>Viridiplantae</taxon>
        <taxon>Streptophyta</taxon>
        <taxon>Embryophyta</taxon>
        <taxon>Tracheophyta</taxon>
        <taxon>Spermatophyta</taxon>
        <taxon>Magnoliopsida</taxon>
        <taxon>eudicotyledons</taxon>
        <taxon>Gunneridae</taxon>
        <taxon>Pentapetalae</taxon>
        <taxon>rosids</taxon>
        <taxon>fabids</taxon>
        <taxon>Fabales</taxon>
        <taxon>Quillajaceae</taxon>
        <taxon>Quillaja</taxon>
    </lineage>
</organism>
<keyword evidence="4" id="KW-1185">Reference proteome</keyword>
<proteinExistence type="inferred from homology"/>
<dbReference type="PANTHER" id="PTHR23201:SF60">
    <property type="entry name" value="GIBBERELLIN-REGULATED PROTEIN 5"/>
    <property type="match status" value="1"/>
</dbReference>
<evidence type="ECO:0000256" key="2">
    <source>
        <dbReference type="SAM" id="SignalP"/>
    </source>
</evidence>
<dbReference type="InterPro" id="IPR003854">
    <property type="entry name" value="GASA"/>
</dbReference>
<feature type="signal peptide" evidence="2">
    <location>
        <begin position="1"/>
        <end position="24"/>
    </location>
</feature>
<dbReference type="EMBL" id="JARAOO010000006">
    <property type="protein sequence ID" value="KAJ7964488.1"/>
    <property type="molecule type" value="Genomic_DNA"/>
</dbReference>
<gene>
    <name evidence="3" type="ORF">O6P43_014297</name>
</gene>
<accession>A0AAD7LUK2</accession>
<evidence type="ECO:0000256" key="1">
    <source>
        <dbReference type="ARBA" id="ARBA00010582"/>
    </source>
</evidence>
<dbReference type="Proteomes" id="UP001163823">
    <property type="component" value="Chromosome 6"/>
</dbReference>
<dbReference type="AlphaFoldDB" id="A0AAD7LUK2"/>
<protein>
    <submittedName>
        <fullName evidence="3">Gibberellin regulated protein</fullName>
    </submittedName>
</protein>
<dbReference type="PANTHER" id="PTHR23201">
    <property type="entry name" value="EXTENSIN, PROLINE-RICH PROTEIN"/>
    <property type="match status" value="1"/>
</dbReference>
<feature type="chain" id="PRO_5042256867" evidence="2">
    <location>
        <begin position="25"/>
        <end position="101"/>
    </location>
</feature>
<evidence type="ECO:0000313" key="3">
    <source>
        <dbReference type="EMBL" id="KAJ7964488.1"/>
    </source>
</evidence>
<reference evidence="3" key="1">
    <citation type="journal article" date="2023" name="Science">
        <title>Elucidation of the pathway for biosynthesis of saponin adjuvants from the soapbark tree.</title>
        <authorList>
            <person name="Reed J."/>
            <person name="Orme A."/>
            <person name="El-Demerdash A."/>
            <person name="Owen C."/>
            <person name="Martin L.B.B."/>
            <person name="Misra R.C."/>
            <person name="Kikuchi S."/>
            <person name="Rejzek M."/>
            <person name="Martin A.C."/>
            <person name="Harkess A."/>
            <person name="Leebens-Mack J."/>
            <person name="Louveau T."/>
            <person name="Stephenson M.J."/>
            <person name="Osbourn A."/>
        </authorList>
    </citation>
    <scope>NUCLEOTIDE SEQUENCE</scope>
    <source>
        <strain evidence="3">S10</strain>
    </source>
</reference>